<proteinExistence type="predicted"/>
<organism evidence="3">
    <name type="scientific">Schistocephalus solidus</name>
    <name type="common">Tapeworm</name>
    <dbReference type="NCBI Taxonomy" id="70667"/>
    <lineage>
        <taxon>Eukaryota</taxon>
        <taxon>Metazoa</taxon>
        <taxon>Spiralia</taxon>
        <taxon>Lophotrochozoa</taxon>
        <taxon>Platyhelminthes</taxon>
        <taxon>Cestoda</taxon>
        <taxon>Eucestoda</taxon>
        <taxon>Diphyllobothriidea</taxon>
        <taxon>Diphyllobothriidae</taxon>
        <taxon>Schistocephalus</taxon>
    </lineage>
</organism>
<reference evidence="1 2" key="2">
    <citation type="submission" date="2018-11" db="EMBL/GenBank/DDBJ databases">
        <authorList>
            <consortium name="Pathogen Informatics"/>
        </authorList>
    </citation>
    <scope>NUCLEOTIDE SEQUENCE [LARGE SCALE GENOMIC DNA]</scope>
    <source>
        <strain evidence="1 2">NST_G2</strain>
    </source>
</reference>
<reference evidence="3" key="1">
    <citation type="submission" date="2016-06" db="UniProtKB">
        <authorList>
            <consortium name="WormBaseParasite"/>
        </authorList>
    </citation>
    <scope>IDENTIFICATION</scope>
</reference>
<evidence type="ECO:0000313" key="1">
    <source>
        <dbReference type="EMBL" id="VDM06245.1"/>
    </source>
</evidence>
<dbReference type="WBParaSite" id="SSLN_0002059601-mRNA-1">
    <property type="protein sequence ID" value="SSLN_0002059601-mRNA-1"/>
    <property type="gene ID" value="SSLN_0002059601"/>
</dbReference>
<sequence>MAVEYQLENRCAAVHICLRAGAYVREDFTLGLCPTLAPACRGASDYSSKITDLASSGQCRQLGADMCVRAHRFASADGDNDEGADRSPFIQW</sequence>
<dbReference type="AlphaFoldDB" id="A0A183TTR1"/>
<evidence type="ECO:0000313" key="2">
    <source>
        <dbReference type="Proteomes" id="UP000275846"/>
    </source>
</evidence>
<keyword evidence="2" id="KW-1185">Reference proteome</keyword>
<accession>A0A183TTR1</accession>
<protein>
    <submittedName>
        <fullName evidence="1 3">Uncharacterized protein</fullName>
    </submittedName>
</protein>
<gene>
    <name evidence="1" type="ORF">SSLN_LOCUS19859</name>
</gene>
<dbReference type="Proteomes" id="UP000275846">
    <property type="component" value="Unassembled WGS sequence"/>
</dbReference>
<name>A0A183TTR1_SCHSO</name>
<dbReference type="EMBL" id="UYSU01049890">
    <property type="protein sequence ID" value="VDM06245.1"/>
    <property type="molecule type" value="Genomic_DNA"/>
</dbReference>
<evidence type="ECO:0000313" key="3">
    <source>
        <dbReference type="WBParaSite" id="SSLN_0002059601-mRNA-1"/>
    </source>
</evidence>